<organism evidence="2 3">
    <name type="scientific">Rhodococcus erythropolis (strain PR4 / NBRC 100887)</name>
    <dbReference type="NCBI Taxonomy" id="234621"/>
    <lineage>
        <taxon>Bacteria</taxon>
        <taxon>Bacillati</taxon>
        <taxon>Actinomycetota</taxon>
        <taxon>Actinomycetes</taxon>
        <taxon>Mycobacteriales</taxon>
        <taxon>Nocardiaceae</taxon>
        <taxon>Rhodococcus</taxon>
        <taxon>Rhodococcus erythropolis group</taxon>
    </lineage>
</organism>
<keyword evidence="1" id="KW-1133">Transmembrane helix</keyword>
<dbReference type="HOGENOM" id="CLU_3084176_0_0_11"/>
<evidence type="ECO:0000256" key="1">
    <source>
        <dbReference type="SAM" id="Phobius"/>
    </source>
</evidence>
<keyword evidence="1" id="KW-0472">Membrane</keyword>
<feature type="transmembrane region" description="Helical" evidence="1">
    <location>
        <begin position="26"/>
        <end position="45"/>
    </location>
</feature>
<dbReference type="KEGG" id="rer:RER_60280"/>
<dbReference type="AlphaFoldDB" id="C0ZVP2"/>
<protein>
    <submittedName>
        <fullName evidence="2">Uncharacterized protein</fullName>
    </submittedName>
</protein>
<reference evidence="2 3" key="2">
    <citation type="journal article" date="2006" name="Environ. Microbiol.">
        <title>Sequence analysis of three plasmids harboured in Rhodococcus erythropolis strain PR4.</title>
        <authorList>
            <person name="Sekine M."/>
            <person name="Tanikawa S."/>
            <person name="Omata S."/>
            <person name="Saito M."/>
            <person name="Fujisawa T."/>
            <person name="Tsukatani N."/>
            <person name="Tajima T."/>
            <person name="Sekigawa T."/>
            <person name="Kosugi H."/>
            <person name="Matsuo Y."/>
            <person name="Nishiko R."/>
            <person name="Imamura K."/>
            <person name="Ito M."/>
            <person name="Narita H."/>
            <person name="Tago S."/>
            <person name="Fujita N."/>
            <person name="Harayama S."/>
        </authorList>
    </citation>
    <scope>NUCLEOTIDE SEQUENCE [LARGE SCALE GENOMIC DNA]</scope>
    <source>
        <strain evidence="3">PR4 / NBRC 100887</strain>
    </source>
</reference>
<proteinExistence type="predicted"/>
<dbReference type="EMBL" id="AP008957">
    <property type="protein sequence ID" value="BAH36736.1"/>
    <property type="molecule type" value="Genomic_DNA"/>
</dbReference>
<evidence type="ECO:0000313" key="2">
    <source>
        <dbReference type="EMBL" id="BAH36736.1"/>
    </source>
</evidence>
<keyword evidence="1" id="KW-0812">Transmembrane</keyword>
<evidence type="ECO:0000313" key="3">
    <source>
        <dbReference type="Proteomes" id="UP000002204"/>
    </source>
</evidence>
<reference evidence="3" key="1">
    <citation type="submission" date="2005-03" db="EMBL/GenBank/DDBJ databases">
        <title>Comparison of the complete genome sequences of Rhodococcus erythropolis PR4 and Rhodococcus opacus B4.</title>
        <authorList>
            <person name="Takarada H."/>
            <person name="Sekine M."/>
            <person name="Hosoyama A."/>
            <person name="Yamada R."/>
            <person name="Fujisawa T."/>
            <person name="Omata S."/>
            <person name="Shimizu A."/>
            <person name="Tsukatani N."/>
            <person name="Tanikawa S."/>
            <person name="Fujita N."/>
            <person name="Harayama S."/>
        </authorList>
    </citation>
    <scope>NUCLEOTIDE SEQUENCE [LARGE SCALE GENOMIC DNA]</scope>
    <source>
        <strain evidence="3">PR4 / NBRC 100887</strain>
    </source>
</reference>
<sequence length="52" mass="5426">MPLGVVAVVFIPLALAWGSGRAVMLSFIIALLAVGGALCTFGYSIDNTAYYM</sequence>
<name>C0ZVP2_RHOE4</name>
<accession>C0ZVP2</accession>
<gene>
    <name evidence="2" type="ordered locus">RER_60280</name>
</gene>
<dbReference type="Proteomes" id="UP000002204">
    <property type="component" value="Chromosome"/>
</dbReference>